<dbReference type="InterPro" id="IPR051317">
    <property type="entry name" value="Gfo/Idh/MocA_oxidoreduct"/>
</dbReference>
<dbReference type="InterPro" id="IPR000683">
    <property type="entry name" value="Gfo/Idh/MocA-like_OxRdtase_N"/>
</dbReference>
<protein>
    <recommendedName>
        <fullName evidence="4">Gfo/Idh/MocA-like oxidoreductase N-terminal domain-containing protein</fullName>
    </recommendedName>
</protein>
<dbReference type="Gene3D" id="3.40.50.720">
    <property type="entry name" value="NAD(P)-binding Rossmann-like Domain"/>
    <property type="match status" value="1"/>
</dbReference>
<dbReference type="Pfam" id="PF01408">
    <property type="entry name" value="GFO_IDH_MocA"/>
    <property type="match status" value="1"/>
</dbReference>
<dbReference type="EMBL" id="UINC01001190">
    <property type="protein sequence ID" value="SUZ73777.1"/>
    <property type="molecule type" value="Genomic_DNA"/>
</dbReference>
<name>A0A381Q6V3_9ZZZZ</name>
<evidence type="ECO:0000259" key="2">
    <source>
        <dbReference type="Pfam" id="PF22725"/>
    </source>
</evidence>
<dbReference type="AlphaFoldDB" id="A0A381Q6V3"/>
<dbReference type="SUPFAM" id="SSF55347">
    <property type="entry name" value="Glyceraldehyde-3-phosphate dehydrogenase-like, C-terminal domain"/>
    <property type="match status" value="1"/>
</dbReference>
<dbReference type="InterPro" id="IPR055170">
    <property type="entry name" value="GFO_IDH_MocA-like_dom"/>
</dbReference>
<accession>A0A381Q6V3</accession>
<sequence length="344" mass="37041">MAGALSSEPRRAADSAAELGIDPRRAYASFEEMAKKEGKLKHGIEAVAIVTPNHLHCAVAKAFLEAGIHVICDKPLSSSLEDAEQIEKIVEGSGLIFAITYNYSGYPMVRHAREMVAAGKLGNIRVIQVEYAQDWLATNIEAEGQKQAAWRTDPTRAGTGGSIADIGTHAFHLAEFISGLEAKSLLADLDTFVAGRSLDDNANILLHYSNGAKGMLWSSQVASGQENALRIRLFGDKGGLEWAQEDPNYLQYRPLRETRQILTRGGPAVGETAARATRIPAGHPEGFLEGFANLYQDIADMIEASRTGKSLTTLVPDVTDGVKGVKFVEKAVSSNAAGSIWQHL</sequence>
<proteinExistence type="predicted"/>
<organism evidence="3">
    <name type="scientific">marine metagenome</name>
    <dbReference type="NCBI Taxonomy" id="408172"/>
    <lineage>
        <taxon>unclassified sequences</taxon>
        <taxon>metagenomes</taxon>
        <taxon>ecological metagenomes</taxon>
    </lineage>
</organism>
<dbReference type="SUPFAM" id="SSF51735">
    <property type="entry name" value="NAD(P)-binding Rossmann-fold domains"/>
    <property type="match status" value="1"/>
</dbReference>
<evidence type="ECO:0000313" key="3">
    <source>
        <dbReference type="EMBL" id="SUZ73777.1"/>
    </source>
</evidence>
<gene>
    <name evidence="3" type="ORF">METZ01_LOCUS26631</name>
</gene>
<evidence type="ECO:0008006" key="4">
    <source>
        <dbReference type="Google" id="ProtNLM"/>
    </source>
</evidence>
<dbReference type="PANTHER" id="PTHR43708">
    <property type="entry name" value="CONSERVED EXPRESSED OXIDOREDUCTASE (EUROFUNG)"/>
    <property type="match status" value="1"/>
</dbReference>
<reference evidence="3" key="1">
    <citation type="submission" date="2018-05" db="EMBL/GenBank/DDBJ databases">
        <authorList>
            <person name="Lanie J.A."/>
            <person name="Ng W.-L."/>
            <person name="Kazmierczak K.M."/>
            <person name="Andrzejewski T.M."/>
            <person name="Davidsen T.M."/>
            <person name="Wayne K.J."/>
            <person name="Tettelin H."/>
            <person name="Glass J.I."/>
            <person name="Rusch D."/>
            <person name="Podicherti R."/>
            <person name="Tsui H.-C.T."/>
            <person name="Winkler M.E."/>
        </authorList>
    </citation>
    <scope>NUCLEOTIDE SEQUENCE</scope>
</reference>
<feature type="domain" description="GFO/IDH/MocA-like oxidoreductase" evidence="2">
    <location>
        <begin position="109"/>
        <end position="241"/>
    </location>
</feature>
<dbReference type="GO" id="GO:0000166">
    <property type="term" value="F:nucleotide binding"/>
    <property type="evidence" value="ECO:0007669"/>
    <property type="project" value="InterPro"/>
</dbReference>
<dbReference type="PANTHER" id="PTHR43708:SF3">
    <property type="entry name" value="OXIDOREDUCTASE"/>
    <property type="match status" value="1"/>
</dbReference>
<feature type="domain" description="Gfo/Idh/MocA-like oxidoreductase N-terminal" evidence="1">
    <location>
        <begin position="2"/>
        <end position="99"/>
    </location>
</feature>
<dbReference type="Gene3D" id="3.30.360.10">
    <property type="entry name" value="Dihydrodipicolinate Reductase, domain 2"/>
    <property type="match status" value="1"/>
</dbReference>
<dbReference type="InterPro" id="IPR036291">
    <property type="entry name" value="NAD(P)-bd_dom_sf"/>
</dbReference>
<dbReference type="Pfam" id="PF22725">
    <property type="entry name" value="GFO_IDH_MocA_C3"/>
    <property type="match status" value="1"/>
</dbReference>
<evidence type="ECO:0000259" key="1">
    <source>
        <dbReference type="Pfam" id="PF01408"/>
    </source>
</evidence>